<feature type="domain" description="Glycosyltransferase subfamily 4-like N-terminal" evidence="1">
    <location>
        <begin position="14"/>
        <end position="164"/>
    </location>
</feature>
<dbReference type="PANTHER" id="PTHR12526">
    <property type="entry name" value="GLYCOSYLTRANSFERASE"/>
    <property type="match status" value="1"/>
</dbReference>
<dbReference type="EMBL" id="DWYR01000005">
    <property type="protein sequence ID" value="HJA98259.1"/>
    <property type="molecule type" value="Genomic_DNA"/>
</dbReference>
<dbReference type="Pfam" id="PF13439">
    <property type="entry name" value="Glyco_transf_4"/>
    <property type="match status" value="1"/>
</dbReference>
<evidence type="ECO:0000313" key="2">
    <source>
        <dbReference type="EMBL" id="HJA98259.1"/>
    </source>
</evidence>
<keyword evidence="2" id="KW-0328">Glycosyltransferase</keyword>
<keyword evidence="2" id="KW-0808">Transferase</keyword>
<gene>
    <name evidence="2" type="ORF">H9779_01490</name>
</gene>
<accession>A0A9D2L3S0</accession>
<organism evidence="2 3">
    <name type="scientific">Candidatus Alistipes avicola</name>
    <dbReference type="NCBI Taxonomy" id="2838432"/>
    <lineage>
        <taxon>Bacteria</taxon>
        <taxon>Pseudomonadati</taxon>
        <taxon>Bacteroidota</taxon>
        <taxon>Bacteroidia</taxon>
        <taxon>Bacteroidales</taxon>
        <taxon>Rikenellaceae</taxon>
        <taxon>Alistipes</taxon>
    </lineage>
</organism>
<reference evidence="2" key="2">
    <citation type="submission" date="2021-04" db="EMBL/GenBank/DDBJ databases">
        <authorList>
            <person name="Gilroy R."/>
        </authorList>
    </citation>
    <scope>NUCLEOTIDE SEQUENCE</scope>
    <source>
        <strain evidence="2">CHK169-11906</strain>
    </source>
</reference>
<dbReference type="Pfam" id="PF13692">
    <property type="entry name" value="Glyco_trans_1_4"/>
    <property type="match status" value="1"/>
</dbReference>
<sequence length="379" mass="43959">MKICILGPAHPYRGGLAAIMQTMARIFQRRGYEVTVRTFTVQYPRILFPGKSQTVPTPAPDDLKIIRCVNTVNPLNWITVGRRIRREGPDFVLLKYWTPFMAPCFGTIARCVRGNRKTRIICQIDNVEPHEHHLIDKPFNRYFLKAVDGFIYMSEQVHRELQCYTSAPALFSPHPIFENFGSAVDRTEACKRLNLDPKMRYALFFGLIRDYKGLDLLLDAWKIYRQENGAVDRRLIVAGEFYASKEKYLQQIERNGLQEEVILHDYFIPDDQVHNYFSAADFLVQPYRTATQSGVTQIAYNFELPMVVTDVGGLPEIVPDGRVGIVCRPEAEEVARAIAEIWNGDMLSLFRTNMKEEKKRFSWEEMCDRITELYNLLKR</sequence>
<protein>
    <submittedName>
        <fullName evidence="2">Glycosyltransferase</fullName>
        <ecNumber evidence="2">2.4.-.-</ecNumber>
    </submittedName>
</protein>
<name>A0A9D2L3S0_9BACT</name>
<dbReference type="EC" id="2.4.-.-" evidence="2"/>
<dbReference type="Gene3D" id="3.40.50.2000">
    <property type="entry name" value="Glycogen Phosphorylase B"/>
    <property type="match status" value="2"/>
</dbReference>
<dbReference type="InterPro" id="IPR028098">
    <property type="entry name" value="Glyco_trans_4-like_N"/>
</dbReference>
<dbReference type="SUPFAM" id="SSF53756">
    <property type="entry name" value="UDP-Glycosyltransferase/glycogen phosphorylase"/>
    <property type="match status" value="1"/>
</dbReference>
<evidence type="ECO:0000259" key="1">
    <source>
        <dbReference type="Pfam" id="PF13439"/>
    </source>
</evidence>
<dbReference type="AlphaFoldDB" id="A0A9D2L3S0"/>
<proteinExistence type="predicted"/>
<comment type="caution">
    <text evidence="2">The sequence shown here is derived from an EMBL/GenBank/DDBJ whole genome shotgun (WGS) entry which is preliminary data.</text>
</comment>
<reference evidence="2" key="1">
    <citation type="journal article" date="2021" name="PeerJ">
        <title>Extensive microbial diversity within the chicken gut microbiome revealed by metagenomics and culture.</title>
        <authorList>
            <person name="Gilroy R."/>
            <person name="Ravi A."/>
            <person name="Getino M."/>
            <person name="Pursley I."/>
            <person name="Horton D.L."/>
            <person name="Alikhan N.F."/>
            <person name="Baker D."/>
            <person name="Gharbi K."/>
            <person name="Hall N."/>
            <person name="Watson M."/>
            <person name="Adriaenssens E.M."/>
            <person name="Foster-Nyarko E."/>
            <person name="Jarju S."/>
            <person name="Secka A."/>
            <person name="Antonio M."/>
            <person name="Oren A."/>
            <person name="Chaudhuri R.R."/>
            <person name="La Ragione R."/>
            <person name="Hildebrand F."/>
            <person name="Pallen M.J."/>
        </authorList>
    </citation>
    <scope>NUCLEOTIDE SEQUENCE</scope>
    <source>
        <strain evidence="2">CHK169-11906</strain>
    </source>
</reference>
<dbReference type="Proteomes" id="UP000824259">
    <property type="component" value="Unassembled WGS sequence"/>
</dbReference>
<dbReference type="GO" id="GO:0016757">
    <property type="term" value="F:glycosyltransferase activity"/>
    <property type="evidence" value="ECO:0007669"/>
    <property type="project" value="UniProtKB-KW"/>
</dbReference>
<evidence type="ECO:0000313" key="3">
    <source>
        <dbReference type="Proteomes" id="UP000824259"/>
    </source>
</evidence>